<feature type="domain" description="Glycosyltransferase subfamily 4-like N-terminal" evidence="5">
    <location>
        <begin position="50"/>
        <end position="159"/>
    </location>
</feature>
<accession>A0A2W4RPB9</accession>
<dbReference type="Pfam" id="PF13579">
    <property type="entry name" value="Glyco_trans_4_4"/>
    <property type="match status" value="1"/>
</dbReference>
<protein>
    <recommendedName>
        <fullName evidence="8">Glycosyltransferase family 1 protein</fullName>
    </recommendedName>
</protein>
<dbReference type="EMBL" id="QJPH01000188">
    <property type="protein sequence ID" value="PZN83329.1"/>
    <property type="molecule type" value="Genomic_DNA"/>
</dbReference>
<dbReference type="PANTHER" id="PTHR12526">
    <property type="entry name" value="GLYCOSYLTRANSFERASE"/>
    <property type="match status" value="1"/>
</dbReference>
<dbReference type="GO" id="GO:1901135">
    <property type="term" value="P:carbohydrate derivative metabolic process"/>
    <property type="evidence" value="ECO:0007669"/>
    <property type="project" value="UniProtKB-ARBA"/>
</dbReference>
<feature type="domain" description="Glycosyl transferase family 1" evidence="4">
    <location>
        <begin position="177"/>
        <end position="328"/>
    </location>
</feature>
<evidence type="ECO:0000313" key="7">
    <source>
        <dbReference type="Proteomes" id="UP000249396"/>
    </source>
</evidence>
<dbReference type="InterPro" id="IPR028098">
    <property type="entry name" value="Glyco_trans_4-like_N"/>
</dbReference>
<gene>
    <name evidence="6" type="ORF">DM484_04700</name>
</gene>
<dbReference type="Pfam" id="PF00534">
    <property type="entry name" value="Glycos_transf_1"/>
    <property type="match status" value="1"/>
</dbReference>
<dbReference type="AlphaFoldDB" id="A0A2W4RPB9"/>
<evidence type="ECO:0000313" key="6">
    <source>
        <dbReference type="EMBL" id="PZN83329.1"/>
    </source>
</evidence>
<dbReference type="InterPro" id="IPR001296">
    <property type="entry name" value="Glyco_trans_1"/>
</dbReference>
<dbReference type="GO" id="GO:0016757">
    <property type="term" value="F:glycosyltransferase activity"/>
    <property type="evidence" value="ECO:0007669"/>
    <property type="project" value="UniProtKB-KW"/>
</dbReference>
<dbReference type="Gene3D" id="3.40.50.2000">
    <property type="entry name" value="Glycogen Phosphorylase B"/>
    <property type="match status" value="2"/>
</dbReference>
<comment type="similarity">
    <text evidence="1">Belongs to the glycosyltransferase group 1 family. Glycosyltransferase 4 subfamily.</text>
</comment>
<evidence type="ECO:0000256" key="3">
    <source>
        <dbReference type="ARBA" id="ARBA00022679"/>
    </source>
</evidence>
<evidence type="ECO:0000259" key="4">
    <source>
        <dbReference type="Pfam" id="PF00534"/>
    </source>
</evidence>
<evidence type="ECO:0008006" key="8">
    <source>
        <dbReference type="Google" id="ProtNLM"/>
    </source>
</evidence>
<keyword evidence="3" id="KW-0808">Transferase</keyword>
<keyword evidence="2" id="KW-0328">Glycosyltransferase</keyword>
<sequence>MPNENKILIVSTSAHGGMLSVIEGYQRDGLYDERCMEFVSSHVAGSPSKRIIEFAQAFLRAFMLAAKGRIALMHCHVSMDLSFWRKSTFAILGRCFGIPVILHLHGSETKRFYRSLPSFAQRVVSRQLNVADAVVVLSESWRLFVLEVAPKAQVVVIPNYVAIPETIVRHEASSTINVLFLGLIGKRKGVYDLLQAFAAAVKNVPQLFLRIGGDGEIEKAEAMMHDLGLQNHVEFLGWVSGDAKDELLYNADIFVLPSYNEGLPISVLEAMAWGIPVITTTVGGIPELVEDQVNGFLMEPGDIPKLQGLLEKLSHDPALRHVIGLAGRDTMQKKHSKEVILPLLSSLYAKFMGK</sequence>
<dbReference type="SUPFAM" id="SSF53756">
    <property type="entry name" value="UDP-Glycosyltransferase/glycogen phosphorylase"/>
    <property type="match status" value="1"/>
</dbReference>
<reference evidence="6 7" key="1">
    <citation type="journal article" date="2018" name="Aquat. Microb. Ecol.">
        <title>Gammaproteobacterial methanotrophs dominate.</title>
        <authorList>
            <person name="Rissanen A.J."/>
            <person name="Saarenheimo J."/>
            <person name="Tiirola M."/>
            <person name="Peura S."/>
            <person name="Aalto S.L."/>
            <person name="Karvinen A."/>
            <person name="Nykanen H."/>
        </authorList>
    </citation>
    <scope>NUCLEOTIDE SEQUENCE [LARGE SCALE GENOMIC DNA]</scope>
    <source>
        <strain evidence="6">AMbin10</strain>
    </source>
</reference>
<evidence type="ECO:0000256" key="1">
    <source>
        <dbReference type="ARBA" id="ARBA00009481"/>
    </source>
</evidence>
<dbReference type="PANTHER" id="PTHR12526:SF640">
    <property type="entry name" value="COLANIC ACID BIOSYNTHESIS GLYCOSYLTRANSFERASE WCAL-RELATED"/>
    <property type="match status" value="1"/>
</dbReference>
<dbReference type="CDD" id="cd03801">
    <property type="entry name" value="GT4_PimA-like"/>
    <property type="match status" value="1"/>
</dbReference>
<comment type="caution">
    <text evidence="6">The sequence shown here is derived from an EMBL/GenBank/DDBJ whole genome shotgun (WGS) entry which is preliminary data.</text>
</comment>
<name>A0A2W4RPB9_9GAMM</name>
<evidence type="ECO:0000256" key="2">
    <source>
        <dbReference type="ARBA" id="ARBA00022676"/>
    </source>
</evidence>
<organism evidence="6 7">
    <name type="scientific">Candidatus Methylumidiphilus alinenensis</name>
    <dbReference type="NCBI Taxonomy" id="2202197"/>
    <lineage>
        <taxon>Bacteria</taxon>
        <taxon>Pseudomonadati</taxon>
        <taxon>Pseudomonadota</taxon>
        <taxon>Gammaproteobacteria</taxon>
        <taxon>Methylococcales</taxon>
        <taxon>Candidatus Methylumidiphilus</taxon>
    </lineage>
</organism>
<proteinExistence type="inferred from homology"/>
<dbReference type="Proteomes" id="UP000249396">
    <property type="component" value="Unassembled WGS sequence"/>
</dbReference>
<evidence type="ECO:0000259" key="5">
    <source>
        <dbReference type="Pfam" id="PF13579"/>
    </source>
</evidence>